<name>A0A317XYZ7_9BASI</name>
<dbReference type="OrthoDB" id="19394at2759"/>
<dbReference type="Proteomes" id="UP000246740">
    <property type="component" value="Unassembled WGS sequence"/>
</dbReference>
<dbReference type="STRING" id="1882483.A0A317XYZ7"/>
<evidence type="ECO:0000259" key="3">
    <source>
        <dbReference type="Pfam" id="PF19343"/>
    </source>
</evidence>
<sequence length="920" mass="101241">MTTNPTAVSQVSENPGANAVISATNARQKAADVDRQMRFYGVIQAFREGRYPENGQIDDTLKYTLANSPIDLDKLSPDGKKLVQDVRELIETSRQIVVNKNGGEEFQNFLYATRKADVASNVNVTAPISADEAKKDTETAGESFRTLLTLFLRNGELRKLVQDLAYIGRDMFADGAAKAAEVARPDEERLAKVDEPAPDNEFHDDIPNALKKKEELKSQAKDASEQAKQEVQAHGQDVANAYDPNATKDQNQGNVAEAAKQKANLLADKIPQKHKDVAIEQKDKAADYLKEKFPKERRDQFYYRLKKVVVECQRHNEYQDAMEYFLNFFEQYKGHATNVADQTTNSAKNVRSEGNIATAESTFRRLLERFANGAPTQPIIDAVDQLYTDAANDPELKDWFKRFDTYVRKCLQEPGFIMKDEANSQAKQLVESGKKFFVAADGRTHGKYVGHKDNLFREIAYFAKSMHSDPLNRKLSENLQQITKDLFLNSEGNLTFKPQLWSDIRDPILPELLSHVGLVPLPRIEYTDKQVDLVIENLAIDLLNILPSQTELDIRNHFKLSQFNKLGDQHQHSFKLTLHQIQTDMRDVHFFFKKKVGFPRLNERGTADVFLGGKGLTVTVHLEAQNAPHGKKSRHIFQVKAVHAKVDKLKFAIRDSKHDTLIKILKPLATSIIKKQIAKAAEQGIRDGLEDLDRQLVELRDRIERNKEIEGRGVGDAFKETFAKKEDADKKNSDGTFKLATSKRNSILPNLGHPDGWIQKVDDREAAAKAQPGHVNKDWYSPAFSIVEPGQKDPRNTQSAKTQNLGPSPNNPGERAGTSGAAAASVTAGAVGSAGLAGAGGVAATAAKGAGQPGETISAYSTANGTTAPGSLVSGTGATAVSNGVGNGSVESAKAAPAINGASHTESQPVNPAFQEGKMA</sequence>
<accession>A0A317XYZ7</accession>
<feature type="region of interest" description="Disordered" evidence="1">
    <location>
        <begin position="181"/>
        <end position="234"/>
    </location>
</feature>
<feature type="region of interest" description="Disordered" evidence="1">
    <location>
        <begin position="764"/>
        <end position="821"/>
    </location>
</feature>
<feature type="compositionally biased region" description="Polar residues" evidence="1">
    <location>
        <begin position="796"/>
        <end position="808"/>
    </location>
</feature>
<protein>
    <submittedName>
        <fullName evidence="4">Uncharacterized protein</fullName>
    </submittedName>
</protein>
<dbReference type="InterPro" id="IPR027842">
    <property type="entry name" value="HAM1-like_C"/>
</dbReference>
<evidence type="ECO:0000256" key="1">
    <source>
        <dbReference type="SAM" id="MobiDB-lite"/>
    </source>
</evidence>
<keyword evidence="5" id="KW-1185">Reference proteome</keyword>
<feature type="domain" description="HAM1-like C-terminal" evidence="2">
    <location>
        <begin position="645"/>
        <end position="793"/>
    </location>
</feature>
<feature type="compositionally biased region" description="Polar residues" evidence="1">
    <location>
        <begin position="866"/>
        <end position="884"/>
    </location>
</feature>
<dbReference type="PANTHER" id="PTHR31138">
    <property type="entry name" value="CHROMOSOME 19, WHOLE GENOME SHOTGUN SEQUENCE"/>
    <property type="match status" value="1"/>
</dbReference>
<feature type="compositionally biased region" description="Basic and acidic residues" evidence="1">
    <location>
        <begin position="181"/>
        <end position="228"/>
    </location>
</feature>
<dbReference type="InterPro" id="IPR045967">
    <property type="entry name" value="HAM1-like_N"/>
</dbReference>
<reference evidence="4 5" key="1">
    <citation type="journal article" date="2018" name="Mol. Biol. Evol.">
        <title>Broad Genomic Sampling Reveals a Smut Pathogenic Ancestry of the Fungal Clade Ustilaginomycotina.</title>
        <authorList>
            <person name="Kijpornyongpan T."/>
            <person name="Mondo S.J."/>
            <person name="Barry K."/>
            <person name="Sandor L."/>
            <person name="Lee J."/>
            <person name="Lipzen A."/>
            <person name="Pangilinan J."/>
            <person name="LaButti K."/>
            <person name="Hainaut M."/>
            <person name="Henrissat B."/>
            <person name="Grigoriev I.V."/>
            <person name="Spatafora J.W."/>
            <person name="Aime M.C."/>
        </authorList>
    </citation>
    <scope>NUCLEOTIDE SEQUENCE [LARGE SCALE GENOMIC DNA]</scope>
    <source>
        <strain evidence="4 5">MCA 3645</strain>
    </source>
</reference>
<evidence type="ECO:0000313" key="4">
    <source>
        <dbReference type="EMBL" id="PWZ03504.1"/>
    </source>
</evidence>
<dbReference type="Pfam" id="PF14613">
    <property type="entry name" value="HAM1_C"/>
    <property type="match status" value="1"/>
</dbReference>
<feature type="region of interest" description="Disordered" evidence="1">
    <location>
        <begin position="866"/>
        <end position="920"/>
    </location>
</feature>
<proteinExistence type="predicted"/>
<organism evidence="4 5">
    <name type="scientific">Testicularia cyperi</name>
    <dbReference type="NCBI Taxonomy" id="1882483"/>
    <lineage>
        <taxon>Eukaryota</taxon>
        <taxon>Fungi</taxon>
        <taxon>Dikarya</taxon>
        <taxon>Basidiomycota</taxon>
        <taxon>Ustilaginomycotina</taxon>
        <taxon>Ustilaginomycetes</taxon>
        <taxon>Ustilaginales</taxon>
        <taxon>Anthracoideaceae</taxon>
        <taxon>Testicularia</taxon>
    </lineage>
</organism>
<feature type="domain" description="HAM1-like N-terminal" evidence="3">
    <location>
        <begin position="16"/>
        <end position="626"/>
    </location>
</feature>
<dbReference type="InParanoid" id="A0A317XYZ7"/>
<evidence type="ECO:0000313" key="5">
    <source>
        <dbReference type="Proteomes" id="UP000246740"/>
    </source>
</evidence>
<dbReference type="Gene3D" id="3.15.10.10">
    <property type="entry name" value="Bactericidal permeability-increasing protein, domain 1"/>
    <property type="match status" value="1"/>
</dbReference>
<dbReference type="EMBL" id="KZ819188">
    <property type="protein sequence ID" value="PWZ03504.1"/>
    <property type="molecule type" value="Genomic_DNA"/>
</dbReference>
<dbReference type="Pfam" id="PF19343">
    <property type="entry name" value="HAM1_N"/>
    <property type="match status" value="1"/>
</dbReference>
<dbReference type="PANTHER" id="PTHR31138:SF1">
    <property type="entry name" value="PDZ DOMAIN-CONTAINING PROTEIN"/>
    <property type="match status" value="1"/>
</dbReference>
<dbReference type="AlphaFoldDB" id="A0A317XYZ7"/>
<evidence type="ECO:0000259" key="2">
    <source>
        <dbReference type="Pfam" id="PF14613"/>
    </source>
</evidence>
<gene>
    <name evidence="4" type="ORF">BCV70DRAFT_197713</name>
</gene>